<feature type="domain" description="ASPIC/UnbV" evidence="2">
    <location>
        <begin position="552"/>
        <end position="619"/>
    </location>
</feature>
<dbReference type="InterPro" id="IPR028994">
    <property type="entry name" value="Integrin_alpha_N"/>
</dbReference>
<gene>
    <name evidence="3" type="ORF">ENH87_19750</name>
</gene>
<dbReference type="PROSITE" id="PS51257">
    <property type="entry name" value="PROKAR_LIPOPROTEIN"/>
    <property type="match status" value="1"/>
</dbReference>
<reference evidence="3" key="1">
    <citation type="journal article" date="2020" name="mSystems">
        <title>Genome- and Community-Level Interaction Insights into Carbon Utilization and Element Cycling Functions of Hydrothermarchaeota in Hydrothermal Sediment.</title>
        <authorList>
            <person name="Zhou Z."/>
            <person name="Liu Y."/>
            <person name="Xu W."/>
            <person name="Pan J."/>
            <person name="Luo Z.H."/>
            <person name="Li M."/>
        </authorList>
    </citation>
    <scope>NUCLEOTIDE SEQUENCE [LARGE SCALE GENOMIC DNA]</scope>
    <source>
        <strain evidence="3">HyVt-345</strain>
    </source>
</reference>
<dbReference type="AlphaFoldDB" id="A0A831VPQ9"/>
<comment type="caution">
    <text evidence="3">The sequence shown here is derived from an EMBL/GenBank/DDBJ whole genome shotgun (WGS) entry which is preliminary data.</text>
</comment>
<dbReference type="Pfam" id="PF07593">
    <property type="entry name" value="UnbV_ASPIC"/>
    <property type="match status" value="1"/>
</dbReference>
<dbReference type="SUPFAM" id="SSF69318">
    <property type="entry name" value="Integrin alpha N-terminal domain"/>
    <property type="match status" value="3"/>
</dbReference>
<protein>
    <submittedName>
        <fullName evidence="3">RNA-binding protein</fullName>
    </submittedName>
</protein>
<dbReference type="EMBL" id="DRGL01000074">
    <property type="protein sequence ID" value="HEA23130.1"/>
    <property type="molecule type" value="Genomic_DNA"/>
</dbReference>
<sequence>MLTKNSRYIIIIPPIDQLVNLRLVLGLVSFVFFGCAEDTLKKPEKKLFEIVSVDASGVNFKNEIQESEEFHYYNYIYSYIGGGVAAADFDNDGNIDLFFTSNQGTERLYLNLGNLKFQDITETSGLKDMEGFDTGVSVVDINADGYLDIYICRAGKYDDERLTNLLYINNGPSTSSGLPTFTEKASDYGLADSNRSIQSTFFDFDKDGDLDVYIANSPVITRDYRKVKDLKAVQKDLKTIALKGSDKLYRNNGADHFEDVSFQAGILPDIGFGLNAQVGDLNQDGWPDVYVSNDFEIPDFAYINNGDGSFTDRAKDITKHTSFYSMGSDIADINNDGLNDMVVLDMSPEDYVRSKTTMAMTSIEKFGKMIANDYHYQYMHNVLQLNNGNNTYSEIAQMGNIANTDWSWSALLADYDLDGYNDLYVTNGVFRDVIDQDMTNEILQQIRAGGKRPTDKQYLKYTQMLPQQKLQNYFFRNQGDITFEDTSETWAQQDASFSNGAVYADLDNDGDLDLVTNNIQDNASILKNNSREMELGNYLGIRFKGPYQNSFGVGVKVELNTANGMVQIRQLTNTRGFLSSVSNRLHFGLGKEETVPSIVITWPDGKKQEMTEVSTNQLLEVQYSDAVLPDLEDHPEENKHTDIIFIEKPTEMTHVDIPFDDFSKQLLLPHKLSQTGPAVAASDLDNDGIDDIFIGGCHGMPGKIWKGNTWGDFQESLQPAIGIDRAHEDVGATFFDADDDGDQDLYVESGSYEFDADSPLLQDRLYLNDGTGKFRKDAGALPNVNTAGSVVAPADYDGDGDIDLFVGGRVIPGFYPYAPMSYLLINDQGKFHIGTPSLAPELEKPGMVTTAQWQDLDKDGDQDLLLSGEWMGIKVFENEEGKLVKSTSYPTLAKTTGWWNTIEVADLNGDGYDDIVAGNLGLNSKFHASLKKPFHVYTSDFDSNGTADVMLAKYYKNRQVPVRGKGCSSQQIPALRNTIPSYNDFASKDLEGILGNGLKNALHYVVNEFRSGIFWNNSGKGFQFEPFQIEAQQAPINSILYEDFDGDQIKDLLLAGNNYQAEIETTRSDAGISTFLKGKGKGSFEYVPNRTTGLYADQDVRALKLLKRKGSRSVLVVNNNSQLGWYGYGADKSTE</sequence>
<name>A0A831VPQ9_9FLAO</name>
<dbReference type="Gene3D" id="2.130.10.130">
    <property type="entry name" value="Integrin alpha, N-terminal"/>
    <property type="match status" value="3"/>
</dbReference>
<accession>A0A831VPQ9</accession>
<organism evidence="3">
    <name type="scientific">Pricia antarctica</name>
    <dbReference type="NCBI Taxonomy" id="641691"/>
    <lineage>
        <taxon>Bacteria</taxon>
        <taxon>Pseudomonadati</taxon>
        <taxon>Bacteroidota</taxon>
        <taxon>Flavobacteriia</taxon>
        <taxon>Flavobacteriales</taxon>
        <taxon>Flavobacteriaceae</taxon>
        <taxon>Pricia</taxon>
    </lineage>
</organism>
<dbReference type="PANTHER" id="PTHR16026:SF0">
    <property type="entry name" value="CARTILAGE ACIDIC PROTEIN 1"/>
    <property type="match status" value="1"/>
</dbReference>
<evidence type="ECO:0000256" key="1">
    <source>
        <dbReference type="ARBA" id="ARBA00022729"/>
    </source>
</evidence>
<evidence type="ECO:0000313" key="3">
    <source>
        <dbReference type="EMBL" id="HEA23130.1"/>
    </source>
</evidence>
<proteinExistence type="predicted"/>
<dbReference type="InterPro" id="IPR013517">
    <property type="entry name" value="FG-GAP"/>
</dbReference>
<keyword evidence="1" id="KW-0732">Signal</keyword>
<evidence type="ECO:0000259" key="2">
    <source>
        <dbReference type="Pfam" id="PF07593"/>
    </source>
</evidence>
<dbReference type="Pfam" id="PF13517">
    <property type="entry name" value="FG-GAP_3"/>
    <property type="match status" value="4"/>
</dbReference>
<dbReference type="InterPro" id="IPR027039">
    <property type="entry name" value="Crtac1"/>
</dbReference>
<dbReference type="Proteomes" id="UP000886191">
    <property type="component" value="Unassembled WGS sequence"/>
</dbReference>
<dbReference type="InterPro" id="IPR011519">
    <property type="entry name" value="UnbV_ASPIC"/>
</dbReference>
<dbReference type="PANTHER" id="PTHR16026">
    <property type="entry name" value="CARTILAGE ACIDIC PROTEIN 1"/>
    <property type="match status" value="1"/>
</dbReference>